<proteinExistence type="predicted"/>
<dbReference type="GO" id="GO:0005634">
    <property type="term" value="C:nucleus"/>
    <property type="evidence" value="ECO:0007669"/>
    <property type="project" value="UniProtKB-SubCell"/>
</dbReference>
<dbReference type="GO" id="GO:0019774">
    <property type="term" value="C:proteasome core complex, beta-subunit complex"/>
    <property type="evidence" value="ECO:0007669"/>
    <property type="project" value="UniProtKB-ARBA"/>
</dbReference>
<dbReference type="STRING" id="269621.A0A238FCJ6"/>
<dbReference type="InterPro" id="IPR016295">
    <property type="entry name" value="Proteasome_beta4"/>
</dbReference>
<evidence type="ECO:0000313" key="5">
    <source>
        <dbReference type="EMBL" id="SCV68868.1"/>
    </source>
</evidence>
<accession>A0A238FCJ6</accession>
<evidence type="ECO:0000313" key="6">
    <source>
        <dbReference type="Proteomes" id="UP000198372"/>
    </source>
</evidence>
<keyword evidence="6" id="KW-1185">Reference proteome</keyword>
<name>A0A238FCJ6_9BASI</name>
<evidence type="ECO:0000256" key="3">
    <source>
        <dbReference type="ARBA" id="ARBA00022942"/>
    </source>
</evidence>
<dbReference type="Proteomes" id="UP000198372">
    <property type="component" value="Unassembled WGS sequence"/>
</dbReference>
<dbReference type="OrthoDB" id="10248542at2759"/>
<dbReference type="PANTHER" id="PTHR32194">
    <property type="entry name" value="METALLOPROTEASE TLDD"/>
    <property type="match status" value="1"/>
</dbReference>
<reference evidence="6" key="1">
    <citation type="submission" date="2016-09" db="EMBL/GenBank/DDBJ databases">
        <authorList>
            <person name="Jeantristanb JTB J.-T."/>
            <person name="Ricardo R."/>
        </authorList>
    </citation>
    <scope>NUCLEOTIDE SEQUENCE [LARGE SCALE GENOMIC DNA]</scope>
</reference>
<dbReference type="GO" id="GO:0051603">
    <property type="term" value="P:proteolysis involved in protein catabolic process"/>
    <property type="evidence" value="ECO:0007669"/>
    <property type="project" value="InterPro"/>
</dbReference>
<dbReference type="InterPro" id="IPR001353">
    <property type="entry name" value="Proteasome_sua/b"/>
</dbReference>
<organism evidence="5 6">
    <name type="scientific">Microbotryum intermedium</name>
    <dbReference type="NCBI Taxonomy" id="269621"/>
    <lineage>
        <taxon>Eukaryota</taxon>
        <taxon>Fungi</taxon>
        <taxon>Dikarya</taxon>
        <taxon>Basidiomycota</taxon>
        <taxon>Pucciniomycotina</taxon>
        <taxon>Microbotryomycetes</taxon>
        <taxon>Microbotryales</taxon>
        <taxon>Microbotryaceae</taxon>
        <taxon>Microbotryum</taxon>
    </lineage>
</organism>
<dbReference type="InterPro" id="IPR016050">
    <property type="entry name" value="Proteasome_bsu_CS"/>
</dbReference>
<keyword evidence="4" id="KW-0539">Nucleus</keyword>
<keyword evidence="3" id="KW-0647">Proteasome</keyword>
<evidence type="ECO:0000256" key="1">
    <source>
        <dbReference type="ARBA" id="ARBA00004123"/>
    </source>
</evidence>
<keyword evidence="2" id="KW-0963">Cytoplasm</keyword>
<dbReference type="Gene3D" id="3.60.20.10">
    <property type="entry name" value="Glutamine Phosphoribosylpyrophosphate, subunit 1, domain 1"/>
    <property type="match status" value="1"/>
</dbReference>
<evidence type="ECO:0000256" key="4">
    <source>
        <dbReference type="ARBA" id="ARBA00023242"/>
    </source>
</evidence>
<evidence type="ECO:0000256" key="2">
    <source>
        <dbReference type="ARBA" id="ARBA00022490"/>
    </source>
</evidence>
<dbReference type="PANTHER" id="PTHR32194:SF6">
    <property type="entry name" value="PROTEASOME SUBUNIT BETA"/>
    <property type="match status" value="1"/>
</dbReference>
<dbReference type="CDD" id="cd03760">
    <property type="entry name" value="proteasome_beta_type_4"/>
    <property type="match status" value="1"/>
</dbReference>
<dbReference type="PROSITE" id="PS00854">
    <property type="entry name" value="PROTEASOME_BETA_1"/>
    <property type="match status" value="1"/>
</dbReference>
<dbReference type="PROSITE" id="PS51476">
    <property type="entry name" value="PROTEASOME_BETA_2"/>
    <property type="match status" value="1"/>
</dbReference>
<gene>
    <name evidence="5" type="ORF">BQ2448_989</name>
</gene>
<dbReference type="Pfam" id="PF00227">
    <property type="entry name" value="Proteasome"/>
    <property type="match status" value="1"/>
</dbReference>
<dbReference type="FunFam" id="3.60.20.10:FF:000014">
    <property type="entry name" value="Proteasome subunit beta type-7"/>
    <property type="match status" value="1"/>
</dbReference>
<dbReference type="AlphaFoldDB" id="A0A238FCJ6"/>
<comment type="subcellular location">
    <subcellularLocation>
        <location evidence="1">Nucleus</location>
    </subcellularLocation>
</comment>
<dbReference type="InterPro" id="IPR029055">
    <property type="entry name" value="Ntn_hydrolases_N"/>
</dbReference>
<sequence length="331" mass="36438">MNHFPSTSWGKPRNDSVDPYATFPIHQGRHNSNQIDAFSQGVQHTQSVSPTTHLLALALALDASAPPRSHYVVPLRRTLAVIFGHQSCQVIWALINLRPPVRQPIVTGTSVLAIKFNGGVMMAADNLASYGSLARFKDIKRLHAVGESTLVGASGDMADYQQVIKLLENQMISEQILDDGHVLSSSQIYEYLSNVMYSKRNKQDPFWNAFIVAGLEPGNVPFLSYVDLLGTTYSAPSLASGYGHHIAQPLLRKALERLGPEGEKALSEADARALLEQCMKVLFYRDARSINKFQIASVTSRGVEISESMKAPTEWSFAEGLRGYGNSDETY</sequence>
<dbReference type="GO" id="GO:0005737">
    <property type="term" value="C:cytoplasm"/>
    <property type="evidence" value="ECO:0007669"/>
    <property type="project" value="TreeGrafter"/>
</dbReference>
<protein>
    <submittedName>
        <fullName evidence="5">BQ2448_989 protein</fullName>
    </submittedName>
</protein>
<dbReference type="InterPro" id="IPR023333">
    <property type="entry name" value="Proteasome_suB-type"/>
</dbReference>
<dbReference type="SUPFAM" id="SSF56235">
    <property type="entry name" value="N-terminal nucleophile aminohydrolases (Ntn hydrolases)"/>
    <property type="match status" value="1"/>
</dbReference>
<dbReference type="EMBL" id="FMSP01000003">
    <property type="protein sequence ID" value="SCV68868.1"/>
    <property type="molecule type" value="Genomic_DNA"/>
</dbReference>